<protein>
    <submittedName>
        <fullName evidence="1">Uncharacterized protein</fullName>
    </submittedName>
</protein>
<dbReference type="Proteomes" id="UP000005237">
    <property type="component" value="Unassembled WGS sequence"/>
</dbReference>
<sequence>MIVWLFQQYPILGAEILSHWIGDDESNYSLERITREEKNRDIVAYFRSDTGIERTLIIENKVKSHPNRSQLE</sequence>
<reference evidence="1" key="2">
    <citation type="submission" date="2022-06" db="UniProtKB">
        <authorList>
            <consortium name="EnsemblMetazoa"/>
        </authorList>
    </citation>
    <scope>IDENTIFICATION</scope>
    <source>
        <strain evidence="1">DF5081</strain>
    </source>
</reference>
<proteinExistence type="predicted"/>
<dbReference type="AlphaFoldDB" id="A0A8R1EI89"/>
<organism evidence="1 2">
    <name type="scientific">Caenorhabditis japonica</name>
    <dbReference type="NCBI Taxonomy" id="281687"/>
    <lineage>
        <taxon>Eukaryota</taxon>
        <taxon>Metazoa</taxon>
        <taxon>Ecdysozoa</taxon>
        <taxon>Nematoda</taxon>
        <taxon>Chromadorea</taxon>
        <taxon>Rhabditida</taxon>
        <taxon>Rhabditina</taxon>
        <taxon>Rhabditomorpha</taxon>
        <taxon>Rhabditoidea</taxon>
        <taxon>Rhabditidae</taxon>
        <taxon>Peloderinae</taxon>
        <taxon>Caenorhabditis</taxon>
    </lineage>
</organism>
<name>A0A8R1EI89_CAEJA</name>
<dbReference type="EnsemblMetazoa" id="CJA35945.1">
    <property type="protein sequence ID" value="CJA35945.1"/>
    <property type="gene ID" value="WBGene00211792"/>
</dbReference>
<reference evidence="2" key="1">
    <citation type="submission" date="2010-08" db="EMBL/GenBank/DDBJ databases">
        <authorList>
            <consortium name="Caenorhabditis japonica Sequencing Consortium"/>
            <person name="Wilson R.K."/>
        </authorList>
    </citation>
    <scope>NUCLEOTIDE SEQUENCE [LARGE SCALE GENOMIC DNA]</scope>
    <source>
        <strain evidence="2">DF5081</strain>
    </source>
</reference>
<evidence type="ECO:0000313" key="1">
    <source>
        <dbReference type="EnsemblMetazoa" id="CJA35945.1"/>
    </source>
</evidence>
<keyword evidence="2" id="KW-1185">Reference proteome</keyword>
<accession>A0A8R1EI89</accession>
<evidence type="ECO:0000313" key="2">
    <source>
        <dbReference type="Proteomes" id="UP000005237"/>
    </source>
</evidence>